<dbReference type="InterPro" id="IPR050181">
    <property type="entry name" value="Cold_shock_domain"/>
</dbReference>
<evidence type="ECO:0000259" key="2">
    <source>
        <dbReference type="PROSITE" id="PS51857"/>
    </source>
</evidence>
<dbReference type="InterPro" id="IPR012340">
    <property type="entry name" value="NA-bd_OB-fold"/>
</dbReference>
<gene>
    <name evidence="3" type="ORF">EV190_101472</name>
</gene>
<dbReference type="AlphaFoldDB" id="A0A4R6V7R9"/>
<organism evidence="3 4">
    <name type="scientific">Actinorugispora endophytica</name>
    <dbReference type="NCBI Taxonomy" id="1605990"/>
    <lineage>
        <taxon>Bacteria</taxon>
        <taxon>Bacillati</taxon>
        <taxon>Actinomycetota</taxon>
        <taxon>Actinomycetes</taxon>
        <taxon>Streptosporangiales</taxon>
        <taxon>Nocardiopsidaceae</taxon>
        <taxon>Actinorugispora</taxon>
    </lineage>
</organism>
<dbReference type="PROSITE" id="PS00352">
    <property type="entry name" value="CSD_1"/>
    <property type="match status" value="1"/>
</dbReference>
<comment type="caution">
    <text evidence="3">The sequence shown here is derived from an EMBL/GenBank/DDBJ whole genome shotgun (WGS) entry which is preliminary data.</text>
</comment>
<dbReference type="EMBL" id="SNYN01000001">
    <property type="protein sequence ID" value="TDQ55149.1"/>
    <property type="molecule type" value="Genomic_DNA"/>
</dbReference>
<evidence type="ECO:0000256" key="1">
    <source>
        <dbReference type="RuleBase" id="RU000408"/>
    </source>
</evidence>
<name>A0A4R6V7R9_9ACTN</name>
<proteinExistence type="predicted"/>
<dbReference type="CDD" id="cd04458">
    <property type="entry name" value="CSP_CDS"/>
    <property type="match status" value="1"/>
</dbReference>
<dbReference type="GO" id="GO:0003677">
    <property type="term" value="F:DNA binding"/>
    <property type="evidence" value="ECO:0007669"/>
    <property type="project" value="UniProtKB-KW"/>
</dbReference>
<feature type="domain" description="CSD" evidence="2">
    <location>
        <begin position="16"/>
        <end position="79"/>
    </location>
</feature>
<dbReference type="SUPFAM" id="SSF50249">
    <property type="entry name" value="Nucleic acid-binding proteins"/>
    <property type="match status" value="1"/>
</dbReference>
<dbReference type="Proteomes" id="UP000295281">
    <property type="component" value="Unassembled WGS sequence"/>
</dbReference>
<evidence type="ECO:0000313" key="4">
    <source>
        <dbReference type="Proteomes" id="UP000295281"/>
    </source>
</evidence>
<dbReference type="Pfam" id="PF00313">
    <property type="entry name" value="CSD"/>
    <property type="match status" value="1"/>
</dbReference>
<comment type="subcellular location">
    <subcellularLocation>
        <location evidence="1">Cytoplasm</location>
    </subcellularLocation>
</comment>
<keyword evidence="3" id="KW-0238">DNA-binding</keyword>
<dbReference type="InterPro" id="IPR011129">
    <property type="entry name" value="CSD"/>
</dbReference>
<dbReference type="SMART" id="SM00357">
    <property type="entry name" value="CSP"/>
    <property type="match status" value="1"/>
</dbReference>
<dbReference type="PANTHER" id="PTHR11544">
    <property type="entry name" value="COLD SHOCK DOMAIN CONTAINING PROTEINS"/>
    <property type="match status" value="1"/>
</dbReference>
<sequence length="142" mass="15539">MVVLVVSTATAKRSHVPTGKVKWYDADKGFGFLTNDDGGEVFLHSSALPPDTAALRPGQRVEFGVAEGRKGAQALQVRLLEAPRSVAKALRKKPDEMVPIIEDLIKLLDGVSNSYRRNKHPDRREAAKIAQVLRIVADDLEA</sequence>
<evidence type="ECO:0000313" key="3">
    <source>
        <dbReference type="EMBL" id="TDQ55149.1"/>
    </source>
</evidence>
<dbReference type="GO" id="GO:0005737">
    <property type="term" value="C:cytoplasm"/>
    <property type="evidence" value="ECO:0007669"/>
    <property type="project" value="UniProtKB-SubCell"/>
</dbReference>
<dbReference type="InterPro" id="IPR019844">
    <property type="entry name" value="CSD_CS"/>
</dbReference>
<accession>A0A4R6V7R9</accession>
<dbReference type="Gene3D" id="2.40.50.140">
    <property type="entry name" value="Nucleic acid-binding proteins"/>
    <property type="match status" value="1"/>
</dbReference>
<protein>
    <submittedName>
        <fullName evidence="3">Putative cold-shock DNA-binding protein</fullName>
    </submittedName>
</protein>
<dbReference type="InterPro" id="IPR002059">
    <property type="entry name" value="CSP_DNA-bd"/>
</dbReference>
<dbReference type="PROSITE" id="PS51857">
    <property type="entry name" value="CSD_2"/>
    <property type="match status" value="1"/>
</dbReference>
<dbReference type="PRINTS" id="PR00050">
    <property type="entry name" value="COLDSHOCK"/>
</dbReference>
<keyword evidence="4" id="KW-1185">Reference proteome</keyword>
<reference evidence="3 4" key="1">
    <citation type="submission" date="2019-03" db="EMBL/GenBank/DDBJ databases">
        <title>Genomic Encyclopedia of Type Strains, Phase IV (KMG-IV): sequencing the most valuable type-strain genomes for metagenomic binning, comparative biology and taxonomic classification.</title>
        <authorList>
            <person name="Goeker M."/>
        </authorList>
    </citation>
    <scope>NUCLEOTIDE SEQUENCE [LARGE SCALE GENOMIC DNA]</scope>
    <source>
        <strain evidence="3 4">DSM 46770</strain>
    </source>
</reference>